<accession>A0A517PYX0</accession>
<dbReference type="RefSeq" id="WP_145193371.1">
    <property type="nucleotide sequence ID" value="NZ_CP036266.1"/>
</dbReference>
<proteinExistence type="predicted"/>
<keyword evidence="2" id="KW-1185">Reference proteome</keyword>
<reference evidence="1 2" key="1">
    <citation type="submission" date="2019-02" db="EMBL/GenBank/DDBJ databases">
        <title>Deep-cultivation of Planctomycetes and their phenomic and genomic characterization uncovers novel biology.</title>
        <authorList>
            <person name="Wiegand S."/>
            <person name="Jogler M."/>
            <person name="Boedeker C."/>
            <person name="Pinto D."/>
            <person name="Vollmers J."/>
            <person name="Rivas-Marin E."/>
            <person name="Kohn T."/>
            <person name="Peeters S.H."/>
            <person name="Heuer A."/>
            <person name="Rast P."/>
            <person name="Oberbeckmann S."/>
            <person name="Bunk B."/>
            <person name="Jeske O."/>
            <person name="Meyerdierks A."/>
            <person name="Storesund J.E."/>
            <person name="Kallscheuer N."/>
            <person name="Luecker S."/>
            <person name="Lage O.M."/>
            <person name="Pohl T."/>
            <person name="Merkel B.J."/>
            <person name="Hornburger P."/>
            <person name="Mueller R.-W."/>
            <person name="Bruemmer F."/>
            <person name="Labrenz M."/>
            <person name="Spormann A.M."/>
            <person name="Op den Camp H."/>
            <person name="Overmann J."/>
            <person name="Amann R."/>
            <person name="Jetten M.S.M."/>
            <person name="Mascher T."/>
            <person name="Medema M.H."/>
            <person name="Devos D.P."/>
            <person name="Kaster A.-K."/>
            <person name="Ovreas L."/>
            <person name="Rohde M."/>
            <person name="Galperin M.Y."/>
            <person name="Jogler C."/>
        </authorList>
    </citation>
    <scope>NUCLEOTIDE SEQUENCE [LARGE SCALE GENOMIC DNA]</scope>
    <source>
        <strain evidence="1 2">HG66A1</strain>
    </source>
</reference>
<dbReference type="EMBL" id="CP036266">
    <property type="protein sequence ID" value="QDT24576.1"/>
    <property type="molecule type" value="Genomic_DNA"/>
</dbReference>
<organism evidence="1 2">
    <name type="scientific">Gimesia chilikensis</name>
    <dbReference type="NCBI Taxonomy" id="2605989"/>
    <lineage>
        <taxon>Bacteria</taxon>
        <taxon>Pseudomonadati</taxon>
        <taxon>Planctomycetota</taxon>
        <taxon>Planctomycetia</taxon>
        <taxon>Planctomycetales</taxon>
        <taxon>Planctomycetaceae</taxon>
        <taxon>Gimesia</taxon>
    </lineage>
</organism>
<evidence type="ECO:0000313" key="1">
    <source>
        <dbReference type="EMBL" id="QDT24576.1"/>
    </source>
</evidence>
<dbReference type="AlphaFoldDB" id="A0A517PYX0"/>
<dbReference type="Proteomes" id="UP000320421">
    <property type="component" value="Chromosome"/>
</dbReference>
<sequence length="137" mass="16283">MDLPYEIEVMLTRPGMCLSEVSYDSAVAYLMGANMNCHGGILHGFQEWLMIKIDISTNLMWSELVLHFALPNSASPRDELAQLSDHKPLIAFLHQMLKEFWDERNEKGLRIIYLNYEKWLRKRDWYDPTSPKWFDWE</sequence>
<gene>
    <name evidence="1" type="ORF">HG66A1_64100</name>
</gene>
<name>A0A517PYX0_9PLAN</name>
<protein>
    <submittedName>
        <fullName evidence="1">Uncharacterized protein</fullName>
    </submittedName>
</protein>
<dbReference type="OrthoDB" id="3388630at2"/>
<evidence type="ECO:0000313" key="2">
    <source>
        <dbReference type="Proteomes" id="UP000320421"/>
    </source>
</evidence>